<dbReference type="Proteomes" id="UP001183202">
    <property type="component" value="Unassembled WGS sequence"/>
</dbReference>
<dbReference type="Gene3D" id="3.40.50.10420">
    <property type="entry name" value="NagB/RpiA/CoA transferase-like"/>
    <property type="match status" value="1"/>
</dbReference>
<dbReference type="PANTHER" id="PTHR23407">
    <property type="entry name" value="ATPASE INHIBITOR/5-FORMYLTETRAHYDROFOLATE CYCLO-LIGASE"/>
    <property type="match status" value="1"/>
</dbReference>
<dbReference type="EC" id="6.3.3.2" evidence="4"/>
<keyword evidence="3 4" id="KW-0067">ATP-binding</keyword>
<keyword evidence="4" id="KW-0460">Magnesium</keyword>
<proteinExistence type="inferred from homology"/>
<dbReference type="PIRSF" id="PIRSF006806">
    <property type="entry name" value="FTHF_cligase"/>
    <property type="match status" value="1"/>
</dbReference>
<protein>
    <recommendedName>
        <fullName evidence="4">5-formyltetrahydrofolate cyclo-ligase</fullName>
        <ecNumber evidence="4">6.3.3.2</ecNumber>
    </recommendedName>
</protein>
<dbReference type="RefSeq" id="WP_311555536.1">
    <property type="nucleotide sequence ID" value="NZ_JAVREJ010000004.1"/>
</dbReference>
<dbReference type="InterPro" id="IPR002698">
    <property type="entry name" value="FTHF_cligase"/>
</dbReference>
<evidence type="ECO:0000256" key="4">
    <source>
        <dbReference type="RuleBase" id="RU361279"/>
    </source>
</evidence>
<evidence type="ECO:0000313" key="5">
    <source>
        <dbReference type="EMBL" id="MDT0349511.1"/>
    </source>
</evidence>
<dbReference type="SUPFAM" id="SSF100950">
    <property type="entry name" value="NagB/RpiA/CoA transferase-like"/>
    <property type="match status" value="1"/>
</dbReference>
<dbReference type="InterPro" id="IPR037171">
    <property type="entry name" value="NagB/RpiA_transferase-like"/>
</dbReference>
<comment type="similarity">
    <text evidence="1 4">Belongs to the 5-formyltetrahydrofolate cyclo-ligase family.</text>
</comment>
<dbReference type="PANTHER" id="PTHR23407:SF1">
    <property type="entry name" value="5-FORMYLTETRAHYDROFOLATE CYCLO-LIGASE"/>
    <property type="match status" value="1"/>
</dbReference>
<evidence type="ECO:0000313" key="6">
    <source>
        <dbReference type="Proteomes" id="UP001183202"/>
    </source>
</evidence>
<dbReference type="GO" id="GO:0030272">
    <property type="term" value="F:5-formyltetrahydrofolate cyclo-ligase activity"/>
    <property type="evidence" value="ECO:0007669"/>
    <property type="project" value="UniProtKB-EC"/>
</dbReference>
<comment type="catalytic activity">
    <reaction evidence="4">
        <text>(6S)-5-formyl-5,6,7,8-tetrahydrofolate + ATP = (6R)-5,10-methenyltetrahydrofolate + ADP + phosphate</text>
        <dbReference type="Rhea" id="RHEA:10488"/>
        <dbReference type="ChEBI" id="CHEBI:30616"/>
        <dbReference type="ChEBI" id="CHEBI:43474"/>
        <dbReference type="ChEBI" id="CHEBI:57455"/>
        <dbReference type="ChEBI" id="CHEBI:57457"/>
        <dbReference type="ChEBI" id="CHEBI:456216"/>
        <dbReference type="EC" id="6.3.3.2"/>
    </reaction>
</comment>
<evidence type="ECO:0000256" key="3">
    <source>
        <dbReference type="ARBA" id="ARBA00022840"/>
    </source>
</evidence>
<comment type="caution">
    <text evidence="5">The sequence shown here is derived from an EMBL/GenBank/DDBJ whole genome shotgun (WGS) entry which is preliminary data.</text>
</comment>
<keyword evidence="2 4" id="KW-0547">Nucleotide-binding</keyword>
<dbReference type="InterPro" id="IPR024185">
    <property type="entry name" value="FTHF_cligase-like_sf"/>
</dbReference>
<keyword evidence="6" id="KW-1185">Reference proteome</keyword>
<dbReference type="EMBL" id="JAVREJ010000004">
    <property type="protein sequence ID" value="MDT0349511.1"/>
    <property type="molecule type" value="Genomic_DNA"/>
</dbReference>
<dbReference type="NCBIfam" id="TIGR02727">
    <property type="entry name" value="MTHFS_bact"/>
    <property type="match status" value="1"/>
</dbReference>
<keyword evidence="5" id="KW-0436">Ligase</keyword>
<reference evidence="6" key="1">
    <citation type="submission" date="2023-07" db="EMBL/GenBank/DDBJ databases">
        <title>30 novel species of actinomycetes from the DSMZ collection.</title>
        <authorList>
            <person name="Nouioui I."/>
        </authorList>
    </citation>
    <scope>NUCLEOTIDE SEQUENCE [LARGE SCALE GENOMIC DNA]</scope>
    <source>
        <strain evidence="6">DSM 45834</strain>
    </source>
</reference>
<keyword evidence="4" id="KW-0479">Metal-binding</keyword>
<comment type="cofactor">
    <cofactor evidence="4">
        <name>Mg(2+)</name>
        <dbReference type="ChEBI" id="CHEBI:18420"/>
    </cofactor>
</comment>
<gene>
    <name evidence="5" type="ORF">RM445_08235</name>
</gene>
<evidence type="ECO:0000256" key="1">
    <source>
        <dbReference type="ARBA" id="ARBA00010638"/>
    </source>
</evidence>
<evidence type="ECO:0000256" key="2">
    <source>
        <dbReference type="ARBA" id="ARBA00022741"/>
    </source>
</evidence>
<accession>A0ABU2N6E6</accession>
<name>A0ABU2N6E6_9PSEU</name>
<dbReference type="Pfam" id="PF01812">
    <property type="entry name" value="5-FTHF_cyc-lig"/>
    <property type="match status" value="1"/>
</dbReference>
<organism evidence="5 6">
    <name type="scientific">Pseudonocardia charpentierae</name>
    <dbReference type="NCBI Taxonomy" id="3075545"/>
    <lineage>
        <taxon>Bacteria</taxon>
        <taxon>Bacillati</taxon>
        <taxon>Actinomycetota</taxon>
        <taxon>Actinomycetes</taxon>
        <taxon>Pseudonocardiales</taxon>
        <taxon>Pseudonocardiaceae</taxon>
        <taxon>Pseudonocardia</taxon>
    </lineage>
</organism>
<sequence length="204" mass="21549">MTARAPDWTDIAAEKAAWRRRIRAARRARDPEVRARHAELLTEAALELAGEIGGPICAHLPVGVEPWSPSGVEALHAAGHEVLLPVVADPAGPLDWARYDGPDALAAGPFGLWEPSGTRLGPDAVRRGRLVLLPALAADRSGVRLGQGGGFYDRTLPLVDADVPLVVVLDEGELVDALPAEPHDRRVSSALLPETGVTMLGGTE</sequence>